<evidence type="ECO:0000313" key="1">
    <source>
        <dbReference type="EMBL" id="THU66998.1"/>
    </source>
</evidence>
<gene>
    <name evidence="1" type="ORF">C4D60_Mb05t20050</name>
</gene>
<keyword evidence="2" id="KW-1185">Reference proteome</keyword>
<dbReference type="EMBL" id="PYDT01000003">
    <property type="protein sequence ID" value="THU66998.1"/>
    <property type="molecule type" value="Genomic_DNA"/>
</dbReference>
<proteinExistence type="predicted"/>
<name>A0A4S8JXI0_MUSBA</name>
<accession>A0A4S8JXI0</accession>
<evidence type="ECO:0000313" key="2">
    <source>
        <dbReference type="Proteomes" id="UP000317650"/>
    </source>
</evidence>
<sequence length="69" mass="7577">MTSPWARVERFPSEINELSNVAARRFLHPLLGGTCLHLGVMEPIPDISSLVTRGAHGRNATGLRTRRGV</sequence>
<organism evidence="1 2">
    <name type="scientific">Musa balbisiana</name>
    <name type="common">Banana</name>
    <dbReference type="NCBI Taxonomy" id="52838"/>
    <lineage>
        <taxon>Eukaryota</taxon>
        <taxon>Viridiplantae</taxon>
        <taxon>Streptophyta</taxon>
        <taxon>Embryophyta</taxon>
        <taxon>Tracheophyta</taxon>
        <taxon>Spermatophyta</taxon>
        <taxon>Magnoliopsida</taxon>
        <taxon>Liliopsida</taxon>
        <taxon>Zingiberales</taxon>
        <taxon>Musaceae</taxon>
        <taxon>Musa</taxon>
    </lineage>
</organism>
<reference evidence="1 2" key="1">
    <citation type="journal article" date="2019" name="Nat. Plants">
        <title>Genome sequencing of Musa balbisiana reveals subgenome evolution and function divergence in polyploid bananas.</title>
        <authorList>
            <person name="Yao X."/>
        </authorList>
    </citation>
    <scope>NUCLEOTIDE SEQUENCE [LARGE SCALE GENOMIC DNA]</scope>
    <source>
        <strain evidence="2">cv. DH-PKW</strain>
        <tissue evidence="1">Leaves</tissue>
    </source>
</reference>
<dbReference type="Proteomes" id="UP000317650">
    <property type="component" value="Chromosome 5"/>
</dbReference>
<protein>
    <submittedName>
        <fullName evidence="1">Uncharacterized protein</fullName>
    </submittedName>
</protein>
<comment type="caution">
    <text evidence="1">The sequence shown here is derived from an EMBL/GenBank/DDBJ whole genome shotgun (WGS) entry which is preliminary data.</text>
</comment>
<dbReference type="AlphaFoldDB" id="A0A4S8JXI0"/>